<dbReference type="Gramene" id="Solyc04g074340.3.1">
    <property type="protein sequence ID" value="Solyc04g074340.3.1"/>
    <property type="gene ID" value="Solyc04g074340.3"/>
</dbReference>
<comment type="similarity">
    <text evidence="1">Belongs to the UDP-glycosyltransferase family.</text>
</comment>
<dbReference type="InterPro" id="IPR002213">
    <property type="entry name" value="UDP_glucos_trans"/>
</dbReference>
<dbReference type="EnsemblPlants" id="Solyc04g074340.3.1">
    <property type="protein sequence ID" value="Solyc04g074340.3.1"/>
    <property type="gene ID" value="Solyc04g074340.3"/>
</dbReference>
<protein>
    <recommendedName>
        <fullName evidence="4">Glycosyltransferase N-terminal domain-containing protein</fullName>
    </recommendedName>
</protein>
<dbReference type="FunFam" id="3.40.50.2000:FF:000065">
    <property type="entry name" value="Glycosyltransferase"/>
    <property type="match status" value="2"/>
</dbReference>
<dbReference type="AlphaFoldDB" id="A0A3Q7G898"/>
<keyword evidence="3" id="KW-0808">Transferase</keyword>
<dbReference type="CDD" id="cd03784">
    <property type="entry name" value="GT1_Gtf-like"/>
    <property type="match status" value="2"/>
</dbReference>
<name>A0A3Q7G898_SOLLC</name>
<dbReference type="InterPro" id="IPR035595">
    <property type="entry name" value="UDP_glycos_trans_CS"/>
</dbReference>
<feature type="domain" description="Glycosyltransferase N-terminal" evidence="4">
    <location>
        <begin position="14"/>
        <end position="133"/>
    </location>
</feature>
<dbReference type="GO" id="GO:0080043">
    <property type="term" value="F:quercetin 3-O-glucosyltransferase activity"/>
    <property type="evidence" value="ECO:0000318"/>
    <property type="project" value="GO_Central"/>
</dbReference>
<dbReference type="PROSITE" id="PS00375">
    <property type="entry name" value="UDPGT"/>
    <property type="match status" value="2"/>
</dbReference>
<dbReference type="InParanoid" id="A0A3Q7G898"/>
<evidence type="ECO:0000313" key="5">
    <source>
        <dbReference type="EnsemblPlants" id="Solyc04g074340.3.1"/>
    </source>
</evidence>
<evidence type="ECO:0000256" key="3">
    <source>
        <dbReference type="ARBA" id="ARBA00022679"/>
    </source>
</evidence>
<dbReference type="PaxDb" id="4081-Solyc04g074330.2.1"/>
<evidence type="ECO:0000256" key="1">
    <source>
        <dbReference type="ARBA" id="ARBA00009995"/>
    </source>
</evidence>
<dbReference type="SUPFAM" id="SSF53756">
    <property type="entry name" value="UDP-Glycosyltransferase/glycogen phosphorylase"/>
    <property type="match status" value="2"/>
</dbReference>
<dbReference type="STRING" id="4081.A0A3Q7G898"/>
<dbReference type="OMA" id="IMLEFPL"/>
<evidence type="ECO:0000256" key="2">
    <source>
        <dbReference type="ARBA" id="ARBA00022676"/>
    </source>
</evidence>
<dbReference type="FunFam" id="3.40.50.2000:FF:000027">
    <property type="entry name" value="Glycosyltransferase"/>
    <property type="match status" value="2"/>
</dbReference>
<sequence length="960" mass="108223">MKQTESKLSKPHAVCIPFPAQGHINPMLKLAKLLHIQDFHITFVNTDFNHRRLLKSRGLNSLVRLPSFRFESIPDGLPPSNEDATQDVPSMCEACMKSCLAPFRDLVARLNNNSNIPSISCIVSDAGMSFTQQVSEELGVPNVGFWTASVCSLWAFTQYPKLVEQGYAPLKDESYLDTIIDWIPGMEGIRLKHLPSFIRATVDEPSYIIMKYIVEEIVDKIPKFSALIFNTFDMLESDVLQQLATKFLVVNYTIGPVHRFLLNNPTQDEDLKSIGSNLWKEDTHCLEWLDTKKPNSVVYVNFGSVTVMSNEQLTEFAWGLANTQMDFLWIVRSDLVMGDSAILPHEFLAETKERGLLVGWCPQEQVLSHPSIGGFLTHCGWNSTLESISYGVPMLCWPFFADQQTNSWFNCNRWDVGMEIDSNVKREVIEEVVRELMIGEKGKKMKENALKWKKLAEKAIDSSDGSSYMNFDKLVSHAQESLLSKPHAVCIAFPAQGHINPMLKLAKLLHVRGFHITFVNTEFNHRRLLKSRGPNALDGLSSFRFESIPDGLPPPSNEDATQDISSLCEACKKSCLVPFRDLITRLNASSNFPSITCIVSDAGMSFTHQVSKELSIPNVGFWTSSAGALLAYLQYPKLVLQDECHLDTIIDWIPSMEGILLKNLPTFIRAKVNEPNNIILEFIVEEIVDKIHNFSALILNSFDTLESDVMKQIATKLSAVSYTIGPFHSLLNNNLTQDNDLNSIGSNLWIDDTHCLEWLDAKQLNSVVYVNFGSITVLSNDQLVEFAWGLANTKMNFLWIVRSDLVMGDSAIFPHEFLVETKERGLLVGWCPQEQVLNHPSIGGFLTHCGWNSTFESISYGVPMLCWPFFADQQTNSWFNCNRWGVGMEIDSNVKREVIEELVRELMVGEKGKEMKENALKWKKLAEEAITSPNGSSYMNFDKLVREVLSPKGSSLLPVD</sequence>
<evidence type="ECO:0000313" key="6">
    <source>
        <dbReference type="Proteomes" id="UP000004994"/>
    </source>
</evidence>
<dbReference type="GO" id="GO:0080044">
    <property type="term" value="F:quercetin 7-O-glucosyltransferase activity"/>
    <property type="evidence" value="ECO:0000318"/>
    <property type="project" value="GO_Central"/>
</dbReference>
<proteinExistence type="inferred from homology"/>
<accession>A0A3Q7G898</accession>
<dbReference type="Pfam" id="PF00201">
    <property type="entry name" value="UDPGT"/>
    <property type="match status" value="2"/>
</dbReference>
<reference evidence="5" key="1">
    <citation type="journal article" date="2012" name="Nature">
        <title>The tomato genome sequence provides insights into fleshy fruit evolution.</title>
        <authorList>
            <consortium name="Tomato Genome Consortium"/>
        </authorList>
    </citation>
    <scope>NUCLEOTIDE SEQUENCE [LARGE SCALE GENOMIC DNA]</scope>
    <source>
        <strain evidence="5">cv. Heinz 1706</strain>
    </source>
</reference>
<dbReference type="Proteomes" id="UP000004994">
    <property type="component" value="Chromosome 4"/>
</dbReference>
<dbReference type="PANTHER" id="PTHR11926:SF1550">
    <property type="entry name" value="UDP-GLYCOSYLTRANSFERASES DOMAIN-CONTAINING PROTEIN"/>
    <property type="match status" value="1"/>
</dbReference>
<reference evidence="5" key="2">
    <citation type="submission" date="2019-01" db="UniProtKB">
        <authorList>
            <consortium name="EnsemblPlants"/>
        </authorList>
    </citation>
    <scope>IDENTIFICATION</scope>
    <source>
        <strain evidence="5">cv. Heinz 1706</strain>
    </source>
</reference>
<dbReference type="PANTHER" id="PTHR11926">
    <property type="entry name" value="GLUCOSYL/GLUCURONOSYL TRANSFERASES"/>
    <property type="match status" value="1"/>
</dbReference>
<dbReference type="InterPro" id="IPR058980">
    <property type="entry name" value="Glyco_transf_N"/>
</dbReference>
<keyword evidence="6" id="KW-1185">Reference proteome</keyword>
<keyword evidence="2" id="KW-0328">Glycosyltransferase</keyword>
<dbReference type="Pfam" id="PF26168">
    <property type="entry name" value="Glyco_transf_N"/>
    <property type="match status" value="1"/>
</dbReference>
<organism evidence="5">
    <name type="scientific">Solanum lycopersicum</name>
    <name type="common">Tomato</name>
    <name type="synonym">Lycopersicon esculentum</name>
    <dbReference type="NCBI Taxonomy" id="4081"/>
    <lineage>
        <taxon>Eukaryota</taxon>
        <taxon>Viridiplantae</taxon>
        <taxon>Streptophyta</taxon>
        <taxon>Embryophyta</taxon>
        <taxon>Tracheophyta</taxon>
        <taxon>Spermatophyta</taxon>
        <taxon>Magnoliopsida</taxon>
        <taxon>eudicotyledons</taxon>
        <taxon>Gunneridae</taxon>
        <taxon>Pentapetalae</taxon>
        <taxon>asterids</taxon>
        <taxon>lamiids</taxon>
        <taxon>Solanales</taxon>
        <taxon>Solanaceae</taxon>
        <taxon>Solanoideae</taxon>
        <taxon>Solaneae</taxon>
        <taxon>Solanum</taxon>
        <taxon>Solanum subgen. Lycopersicon</taxon>
    </lineage>
</organism>
<evidence type="ECO:0000259" key="4">
    <source>
        <dbReference type="Pfam" id="PF26168"/>
    </source>
</evidence>
<dbReference type="GO" id="GO:0005737">
    <property type="term" value="C:cytoplasm"/>
    <property type="evidence" value="ECO:0000318"/>
    <property type="project" value="GO_Central"/>
</dbReference>
<dbReference type="Gene3D" id="3.40.50.2000">
    <property type="entry name" value="Glycogen Phosphorylase B"/>
    <property type="match status" value="4"/>
</dbReference>